<feature type="region of interest" description="Disordered" evidence="1">
    <location>
        <begin position="1"/>
        <end position="64"/>
    </location>
</feature>
<keyword evidence="3" id="KW-1185">Reference proteome</keyword>
<reference evidence="2" key="1">
    <citation type="submission" date="2022-03" db="EMBL/GenBank/DDBJ databases">
        <title>Genomic analyses of argali, domestic sheep and their hybrids provide insights into chromosomal evolution, heterosis and genetic basis of agronomic traits.</title>
        <authorList>
            <person name="Li M."/>
        </authorList>
    </citation>
    <scope>NUCLEOTIDE SEQUENCE</scope>
    <source>
        <strain evidence="2">CAU-MHL-2022a</strain>
        <tissue evidence="2">Skin</tissue>
    </source>
</reference>
<organism evidence="2 3">
    <name type="scientific">Ovis ammon polii</name>
    <dbReference type="NCBI Taxonomy" id="230172"/>
    <lineage>
        <taxon>Eukaryota</taxon>
        <taxon>Metazoa</taxon>
        <taxon>Chordata</taxon>
        <taxon>Craniata</taxon>
        <taxon>Vertebrata</taxon>
        <taxon>Euteleostomi</taxon>
        <taxon>Mammalia</taxon>
        <taxon>Eutheria</taxon>
        <taxon>Laurasiatheria</taxon>
        <taxon>Artiodactyla</taxon>
        <taxon>Ruminantia</taxon>
        <taxon>Pecora</taxon>
        <taxon>Bovidae</taxon>
        <taxon>Caprinae</taxon>
        <taxon>Ovis</taxon>
    </lineage>
</organism>
<dbReference type="EMBL" id="JAKZEL010000001">
    <property type="protein sequence ID" value="KAI4547738.1"/>
    <property type="molecule type" value="Genomic_DNA"/>
</dbReference>
<dbReference type="AlphaFoldDB" id="A0AAD4YH47"/>
<feature type="compositionally biased region" description="Basic and acidic residues" evidence="1">
    <location>
        <begin position="53"/>
        <end position="64"/>
    </location>
</feature>
<sequence length="140" mass="15434">MLLVSSNSAAPRPRSQNNPNAVPTGPRMDFDKHGEEGKQTEKDRFSCIPGSPELRHDKPKSPRHPERLQFWLKGVGSSQSRDPTQISCIAGDMVSHPPSPAQLTSPFLHRPFSALIFPGPCSTPDLCILRPISDVRIPFT</sequence>
<evidence type="ECO:0000256" key="1">
    <source>
        <dbReference type="SAM" id="MobiDB-lite"/>
    </source>
</evidence>
<name>A0AAD4YH47_OVIAM</name>
<accession>A0AAD4YH47</accession>
<comment type="caution">
    <text evidence="2">The sequence shown here is derived from an EMBL/GenBank/DDBJ whole genome shotgun (WGS) entry which is preliminary data.</text>
</comment>
<feature type="compositionally biased region" description="Polar residues" evidence="1">
    <location>
        <begin position="1"/>
        <end position="21"/>
    </location>
</feature>
<proteinExistence type="predicted"/>
<evidence type="ECO:0000313" key="3">
    <source>
        <dbReference type="Proteomes" id="UP001214576"/>
    </source>
</evidence>
<protein>
    <submittedName>
        <fullName evidence="2">Uncharacterized protein</fullName>
    </submittedName>
</protein>
<dbReference type="Proteomes" id="UP001214576">
    <property type="component" value="Unassembled WGS sequence"/>
</dbReference>
<feature type="compositionally biased region" description="Basic and acidic residues" evidence="1">
    <location>
        <begin position="28"/>
        <end position="45"/>
    </location>
</feature>
<gene>
    <name evidence="2" type="ORF">MG293_000068</name>
</gene>
<evidence type="ECO:0000313" key="2">
    <source>
        <dbReference type="EMBL" id="KAI4547738.1"/>
    </source>
</evidence>